<dbReference type="Proteomes" id="UP001528823">
    <property type="component" value="Unassembled WGS sequence"/>
</dbReference>
<dbReference type="InterPro" id="IPR011447">
    <property type="entry name" value="DUF1552"/>
</dbReference>
<organism evidence="1 2">
    <name type="scientific">Spartinivicinus poritis</name>
    <dbReference type="NCBI Taxonomy" id="2994640"/>
    <lineage>
        <taxon>Bacteria</taxon>
        <taxon>Pseudomonadati</taxon>
        <taxon>Pseudomonadota</taxon>
        <taxon>Gammaproteobacteria</taxon>
        <taxon>Oceanospirillales</taxon>
        <taxon>Zooshikellaceae</taxon>
        <taxon>Spartinivicinus</taxon>
    </lineage>
</organism>
<protein>
    <submittedName>
        <fullName evidence="1">DUF1552 domain-containing protein</fullName>
    </submittedName>
</protein>
<evidence type="ECO:0000313" key="1">
    <source>
        <dbReference type="EMBL" id="MDE1463018.1"/>
    </source>
</evidence>
<comment type="caution">
    <text evidence="1">The sequence shown here is derived from an EMBL/GenBank/DDBJ whole genome shotgun (WGS) entry which is preliminary data.</text>
</comment>
<dbReference type="InterPro" id="IPR006311">
    <property type="entry name" value="TAT_signal"/>
</dbReference>
<dbReference type="Pfam" id="PF07586">
    <property type="entry name" value="HXXSHH"/>
    <property type="match status" value="1"/>
</dbReference>
<gene>
    <name evidence="1" type="ORF">ORQ98_13680</name>
</gene>
<dbReference type="EMBL" id="JAPMOU010000016">
    <property type="protein sequence ID" value="MDE1463018.1"/>
    <property type="molecule type" value="Genomic_DNA"/>
</dbReference>
<proteinExistence type="predicted"/>
<accession>A0ABT5UC62</accession>
<dbReference type="RefSeq" id="WP_274689366.1">
    <property type="nucleotide sequence ID" value="NZ_JAPMOU010000016.1"/>
</dbReference>
<evidence type="ECO:0000313" key="2">
    <source>
        <dbReference type="Proteomes" id="UP001528823"/>
    </source>
</evidence>
<dbReference type="PROSITE" id="PS51318">
    <property type="entry name" value="TAT"/>
    <property type="match status" value="1"/>
</dbReference>
<reference evidence="1 2" key="1">
    <citation type="submission" date="2022-11" db="EMBL/GenBank/DDBJ databases">
        <title>Spartinivicinus poritis sp. nov., isolated from scleractinian coral Porites lutea.</title>
        <authorList>
            <person name="Zhang G."/>
            <person name="Cai L."/>
            <person name="Wei Q."/>
        </authorList>
    </citation>
    <scope>NUCLEOTIDE SEQUENCE [LARGE SCALE GENOMIC DNA]</scope>
    <source>
        <strain evidence="1 2">A2-2</strain>
    </source>
</reference>
<name>A0ABT5UC62_9GAMM</name>
<keyword evidence="2" id="KW-1185">Reference proteome</keyword>
<sequence length="437" mass="48048">MVDQGILKSRRRFLQGLLAAGSIAPFALPNIVRPAFAEAAAAKRVIFVYVPDGCIPSQWHPKGTEFDFTLPEMTASLEPIKKHCVFIEGLNMYAGGPTHEGGIRKVLTGAGDVSLDYFLGTKIGQQTPHASLHLGVATTFQNGSGSMSYLGKNRPIMPDDNPLNVFNRVFGKSIGGENIWQGATADPIDVSILDTMLADLNDLRGKLGNTEKAKLDTHLESLRELEKRIKTTPNVCNTSDFNKEGFKVDPKDYYPKTYHKEQHFRLIGKLQMDLMVMALACDMTRVASLMWSHPVSPAKIAETGVSINNHDASHYGNNPNGALAKNFIKLKRWFMERLLYLVNKLKSRPEGSGTMLDNTLIMVCSELGDGARHDHKNMPFLLIGGAGGDLTTGRYLKYKEEAHTKLLVSIANTMGVKLDKFGYDGHGRGGLPSLFKS</sequence>